<protein>
    <recommendedName>
        <fullName evidence="11">Cytochrome P450</fullName>
    </recommendedName>
</protein>
<evidence type="ECO:0000256" key="8">
    <source>
        <dbReference type="SAM" id="Coils"/>
    </source>
</evidence>
<dbReference type="EMBL" id="JAMZMK010011624">
    <property type="protein sequence ID" value="KAI7726634.1"/>
    <property type="molecule type" value="Genomic_DNA"/>
</dbReference>
<keyword evidence="8" id="KW-0175">Coiled coil</keyword>
<sequence length="487" mass="55809">METLYLYILLLVLAWSIFNKYFITKIKNLPPTPWSALTVIGYHTFFKQPMYRTLSHVANHHGPILLLRFGCRRVLLISSAPAAEDLFTNNDVVFAHRPKLVPGKVFGCNFSSLTWSPCGAHWRRLRRDAHLDNLTSTHLPDLAADEVKRLIRKLCCNNNDAIRLKPMFSELMFNVMMRMFAGKRCCGNKTTDKRDENELISLFEYATHSFKMTTGETDLTYFMPILKLLGLTGLEQRCTRLQRKADSLMNNLINKIRENSTEEKSLIKLLLDKQKEDPQHYTDKIIGGLGLVSAGANPSVAILEWAFALLLNHPEVLQKAKNEIDNYVGNDRFLEMSDIEHLPYLSCIVKETMRLYPSAPLLVPHESKDDCEVGGYNVPKGTMLMLNVWAIHNDPNTWEKPRNFIPERFEGIVDKKDRFKLMTFGYGIRSCPGEHMATRMITMALGSLIHCFVWDKFGEEVVDMTEQTGNALFKDKPLMAVCRPRSK</sequence>
<dbReference type="InterPro" id="IPR036396">
    <property type="entry name" value="Cyt_P450_sf"/>
</dbReference>
<proteinExistence type="inferred from homology"/>
<keyword evidence="3 7" id="KW-0560">Oxidoreductase</keyword>
<evidence type="ECO:0000256" key="4">
    <source>
        <dbReference type="ARBA" id="ARBA00023004"/>
    </source>
</evidence>
<feature type="binding site" description="axial binding residue" evidence="6">
    <location>
        <position position="431"/>
    </location>
    <ligand>
        <name>heme</name>
        <dbReference type="ChEBI" id="CHEBI:30413"/>
    </ligand>
    <ligandPart>
        <name>Fe</name>
        <dbReference type="ChEBI" id="CHEBI:18248"/>
    </ligandPart>
</feature>
<feature type="non-terminal residue" evidence="9">
    <location>
        <position position="1"/>
    </location>
</feature>
<evidence type="ECO:0000256" key="7">
    <source>
        <dbReference type="RuleBase" id="RU000461"/>
    </source>
</evidence>
<organism evidence="9 10">
    <name type="scientific">Ambrosia artemisiifolia</name>
    <name type="common">Common ragweed</name>
    <dbReference type="NCBI Taxonomy" id="4212"/>
    <lineage>
        <taxon>Eukaryota</taxon>
        <taxon>Viridiplantae</taxon>
        <taxon>Streptophyta</taxon>
        <taxon>Embryophyta</taxon>
        <taxon>Tracheophyta</taxon>
        <taxon>Spermatophyta</taxon>
        <taxon>Magnoliopsida</taxon>
        <taxon>eudicotyledons</taxon>
        <taxon>Gunneridae</taxon>
        <taxon>Pentapetalae</taxon>
        <taxon>asterids</taxon>
        <taxon>campanulids</taxon>
        <taxon>Asterales</taxon>
        <taxon>Asteraceae</taxon>
        <taxon>Asteroideae</taxon>
        <taxon>Heliantheae alliance</taxon>
        <taxon>Heliantheae</taxon>
        <taxon>Ambrosia</taxon>
    </lineage>
</organism>
<dbReference type="GO" id="GO:0005506">
    <property type="term" value="F:iron ion binding"/>
    <property type="evidence" value="ECO:0007669"/>
    <property type="project" value="InterPro"/>
</dbReference>
<dbReference type="GO" id="GO:0004497">
    <property type="term" value="F:monooxygenase activity"/>
    <property type="evidence" value="ECO:0007669"/>
    <property type="project" value="UniProtKB-KW"/>
</dbReference>
<evidence type="ECO:0008006" key="11">
    <source>
        <dbReference type="Google" id="ProtNLM"/>
    </source>
</evidence>
<dbReference type="PROSITE" id="PS00086">
    <property type="entry name" value="CYTOCHROME_P450"/>
    <property type="match status" value="1"/>
</dbReference>
<dbReference type="PRINTS" id="PR00463">
    <property type="entry name" value="EP450I"/>
</dbReference>
<dbReference type="AlphaFoldDB" id="A0AAD5BR16"/>
<comment type="caution">
    <text evidence="9">The sequence shown here is derived from an EMBL/GenBank/DDBJ whole genome shotgun (WGS) entry which is preliminary data.</text>
</comment>
<evidence type="ECO:0000256" key="6">
    <source>
        <dbReference type="PIRSR" id="PIRSR602401-1"/>
    </source>
</evidence>
<evidence type="ECO:0000256" key="2">
    <source>
        <dbReference type="ARBA" id="ARBA00022723"/>
    </source>
</evidence>
<dbReference type="PRINTS" id="PR00385">
    <property type="entry name" value="P450"/>
</dbReference>
<dbReference type="GO" id="GO:0016705">
    <property type="term" value="F:oxidoreductase activity, acting on paired donors, with incorporation or reduction of molecular oxygen"/>
    <property type="evidence" value="ECO:0007669"/>
    <property type="project" value="InterPro"/>
</dbReference>
<gene>
    <name evidence="9" type="ORF">M8C21_014188</name>
</gene>
<evidence type="ECO:0000256" key="3">
    <source>
        <dbReference type="ARBA" id="ARBA00023002"/>
    </source>
</evidence>
<feature type="coiled-coil region" evidence="8">
    <location>
        <begin position="231"/>
        <end position="258"/>
    </location>
</feature>
<accession>A0AAD5BR16</accession>
<evidence type="ECO:0000256" key="1">
    <source>
        <dbReference type="ARBA" id="ARBA00022617"/>
    </source>
</evidence>
<comment type="cofactor">
    <cofactor evidence="6">
        <name>heme</name>
        <dbReference type="ChEBI" id="CHEBI:30413"/>
    </cofactor>
</comment>
<dbReference type="Gene3D" id="1.10.630.10">
    <property type="entry name" value="Cytochrome P450"/>
    <property type="match status" value="1"/>
</dbReference>
<dbReference type="InterPro" id="IPR002401">
    <property type="entry name" value="Cyt_P450_E_grp-I"/>
</dbReference>
<name>A0AAD5BR16_AMBAR</name>
<dbReference type="InterPro" id="IPR001128">
    <property type="entry name" value="Cyt_P450"/>
</dbReference>
<dbReference type="GO" id="GO:0020037">
    <property type="term" value="F:heme binding"/>
    <property type="evidence" value="ECO:0007669"/>
    <property type="project" value="InterPro"/>
</dbReference>
<keyword evidence="4 6" id="KW-0408">Iron</keyword>
<dbReference type="SUPFAM" id="SSF48264">
    <property type="entry name" value="Cytochrome P450"/>
    <property type="match status" value="1"/>
</dbReference>
<dbReference type="PANTHER" id="PTHR47947">
    <property type="entry name" value="CYTOCHROME P450 82C3-RELATED"/>
    <property type="match status" value="1"/>
</dbReference>
<dbReference type="InterPro" id="IPR050651">
    <property type="entry name" value="Plant_Cytochrome_P450_Monoox"/>
</dbReference>
<keyword evidence="10" id="KW-1185">Reference proteome</keyword>
<dbReference type="PANTHER" id="PTHR47947:SF24">
    <property type="entry name" value="ISOFLAVONE 2'-HYDROXYLASE-LIKE"/>
    <property type="match status" value="1"/>
</dbReference>
<keyword evidence="5 7" id="KW-0503">Monooxygenase</keyword>
<keyword evidence="2 6" id="KW-0479">Metal-binding</keyword>
<dbReference type="Proteomes" id="UP001206925">
    <property type="component" value="Unassembled WGS sequence"/>
</dbReference>
<reference evidence="9" key="1">
    <citation type="submission" date="2022-06" db="EMBL/GenBank/DDBJ databases">
        <title>Uncovering the hologenomic basis of an extraordinary plant invasion.</title>
        <authorList>
            <person name="Bieker V.C."/>
            <person name="Martin M.D."/>
            <person name="Gilbert T."/>
            <person name="Hodgins K."/>
            <person name="Battlay P."/>
            <person name="Petersen B."/>
            <person name="Wilson J."/>
        </authorList>
    </citation>
    <scope>NUCLEOTIDE SEQUENCE</scope>
    <source>
        <strain evidence="9">AA19_3_7</strain>
        <tissue evidence="9">Leaf</tissue>
    </source>
</reference>
<evidence type="ECO:0000313" key="9">
    <source>
        <dbReference type="EMBL" id="KAI7726634.1"/>
    </source>
</evidence>
<evidence type="ECO:0000313" key="10">
    <source>
        <dbReference type="Proteomes" id="UP001206925"/>
    </source>
</evidence>
<comment type="similarity">
    <text evidence="7">Belongs to the cytochrome P450 family.</text>
</comment>
<evidence type="ECO:0000256" key="5">
    <source>
        <dbReference type="ARBA" id="ARBA00023033"/>
    </source>
</evidence>
<dbReference type="Pfam" id="PF00067">
    <property type="entry name" value="p450"/>
    <property type="match status" value="1"/>
</dbReference>
<keyword evidence="1 6" id="KW-0349">Heme</keyword>
<dbReference type="InterPro" id="IPR017972">
    <property type="entry name" value="Cyt_P450_CS"/>
</dbReference>